<reference evidence="3" key="1">
    <citation type="submission" date="2023-05" db="EMBL/GenBank/DDBJ databases">
        <authorList>
            <person name="Stuckert A."/>
        </authorList>
    </citation>
    <scope>NUCLEOTIDE SEQUENCE</scope>
</reference>
<feature type="compositionally biased region" description="Polar residues" evidence="1">
    <location>
        <begin position="413"/>
        <end position="437"/>
    </location>
</feature>
<protein>
    <recommendedName>
        <fullName evidence="2">ATF7-interacting protein protein binding domain-containing protein</fullName>
    </recommendedName>
</protein>
<gene>
    <name evidence="3" type="ORF">SPARVUS_LOCUS12107670</name>
</gene>
<sequence length="467" mass="51235">MEAAGAEKASAMAVMSTNGTMKKICRARKTMTPSCRQQIATLNKFKNPSKIETVKETPVLPKENVQQQQTELVLAENCITQNSTSSEKEKLRSHRSSPNEFKTSTEVSPENSTLKTGYSLKGMREEPSKTCKTSASSVQTLAGSPANLSPIAHNVNDETSNTKMAHFNDARPVSSSLGVVEREKPISDCDHSQDIEKDTNMDNCSPGPEISGSSSLRPVNEDCLLKMNSATGLVTPMEVLDKDSTNAAIPSNESNASCGTTGINDSVMPNLTMDMNVDSASNILSQGCNITSGDYQKKRSFSGDSDVSEAKRAKTSNKTLLDEIDCLIQRRIQTVFKESFDQRIQDLSQQINLIQCKEDNTDVLTQQLRSIRRLGRRIKHALQVQKEAGTQSSKSPSLSSTFKELPKSKVAEETSTSHTEKNSMQNQSECSLTSVVLSDNETEQQNDQEQTEHQKESFKKSGLFSHS</sequence>
<feature type="region of interest" description="Disordered" evidence="1">
    <location>
        <begin position="384"/>
        <end position="467"/>
    </location>
</feature>
<feature type="region of interest" description="Disordered" evidence="1">
    <location>
        <begin position="190"/>
        <end position="216"/>
    </location>
</feature>
<evidence type="ECO:0000313" key="3">
    <source>
        <dbReference type="EMBL" id="CAI9596693.1"/>
    </source>
</evidence>
<name>A0ABN9FJA0_9NEOB</name>
<dbReference type="EMBL" id="CATNWA010016944">
    <property type="protein sequence ID" value="CAI9596693.1"/>
    <property type="molecule type" value="Genomic_DNA"/>
</dbReference>
<feature type="compositionally biased region" description="Basic and acidic residues" evidence="1">
    <location>
        <begin position="190"/>
        <end position="200"/>
    </location>
</feature>
<feature type="compositionally biased region" description="Polar residues" evidence="1">
    <location>
        <begin position="96"/>
        <end position="116"/>
    </location>
</feature>
<feature type="compositionally biased region" description="Basic and acidic residues" evidence="1">
    <location>
        <begin position="450"/>
        <end position="459"/>
    </location>
</feature>
<evidence type="ECO:0000256" key="1">
    <source>
        <dbReference type="SAM" id="MobiDB-lite"/>
    </source>
</evidence>
<feature type="domain" description="ATF7-interacting protein protein binding" evidence="2">
    <location>
        <begin position="315"/>
        <end position="453"/>
    </location>
</feature>
<dbReference type="InterPro" id="IPR031870">
    <property type="entry name" value="ATF7IP_BD"/>
</dbReference>
<accession>A0ABN9FJA0</accession>
<organism evidence="3 4">
    <name type="scientific">Staurois parvus</name>
    <dbReference type="NCBI Taxonomy" id="386267"/>
    <lineage>
        <taxon>Eukaryota</taxon>
        <taxon>Metazoa</taxon>
        <taxon>Chordata</taxon>
        <taxon>Craniata</taxon>
        <taxon>Vertebrata</taxon>
        <taxon>Euteleostomi</taxon>
        <taxon>Amphibia</taxon>
        <taxon>Batrachia</taxon>
        <taxon>Anura</taxon>
        <taxon>Neobatrachia</taxon>
        <taxon>Ranoidea</taxon>
        <taxon>Ranidae</taxon>
        <taxon>Staurois</taxon>
    </lineage>
</organism>
<proteinExistence type="predicted"/>
<dbReference type="Proteomes" id="UP001162483">
    <property type="component" value="Unassembled WGS sequence"/>
</dbReference>
<evidence type="ECO:0000259" key="2">
    <source>
        <dbReference type="Pfam" id="PF16788"/>
    </source>
</evidence>
<dbReference type="Pfam" id="PF16788">
    <property type="entry name" value="ATF7IP_BD"/>
    <property type="match status" value="1"/>
</dbReference>
<keyword evidence="4" id="KW-1185">Reference proteome</keyword>
<feature type="region of interest" description="Disordered" evidence="1">
    <location>
        <begin position="81"/>
        <end position="136"/>
    </location>
</feature>
<comment type="caution">
    <text evidence="3">The sequence shown here is derived from an EMBL/GenBank/DDBJ whole genome shotgun (WGS) entry which is preliminary data.</text>
</comment>
<evidence type="ECO:0000313" key="4">
    <source>
        <dbReference type="Proteomes" id="UP001162483"/>
    </source>
</evidence>